<dbReference type="SUPFAM" id="SSF48403">
    <property type="entry name" value="Ankyrin repeat"/>
    <property type="match status" value="1"/>
</dbReference>
<dbReference type="PROSITE" id="PS50088">
    <property type="entry name" value="ANK_REPEAT"/>
    <property type="match status" value="2"/>
</dbReference>
<dbReference type="Pfam" id="PF07724">
    <property type="entry name" value="AAA_2"/>
    <property type="match status" value="1"/>
</dbReference>
<dbReference type="Pfam" id="PF00106">
    <property type="entry name" value="adh_short"/>
    <property type="match status" value="2"/>
</dbReference>
<keyword evidence="2" id="KW-0067">ATP-binding</keyword>
<dbReference type="Pfam" id="PF00023">
    <property type="entry name" value="Ank"/>
    <property type="match status" value="1"/>
</dbReference>
<dbReference type="EMBL" id="KB631763">
    <property type="protein sequence ID" value="ERL85967.1"/>
    <property type="molecule type" value="Genomic_DNA"/>
</dbReference>
<reference evidence="7 8" key="1">
    <citation type="journal article" date="2013" name="Genome Biol.">
        <title>Draft genome of the mountain pine beetle, Dendroctonus ponderosae Hopkins, a major forest pest.</title>
        <authorList>
            <person name="Keeling C.I."/>
            <person name="Yuen M.M."/>
            <person name="Liao N.Y."/>
            <person name="Docking T.R."/>
            <person name="Chan S.K."/>
            <person name="Taylor G.A."/>
            <person name="Palmquist D.L."/>
            <person name="Jackman S.D."/>
            <person name="Nguyen A."/>
            <person name="Li M."/>
            <person name="Henderson H."/>
            <person name="Janes J.K."/>
            <person name="Zhao Y."/>
            <person name="Pandoh P."/>
            <person name="Moore R."/>
            <person name="Sperling F.A."/>
            <person name="Huber D.P."/>
            <person name="Birol I."/>
            <person name="Jones S.J."/>
            <person name="Bohlmann J."/>
        </authorList>
    </citation>
    <scope>NUCLEOTIDE SEQUENCE</scope>
</reference>
<evidence type="ECO:0000259" key="5">
    <source>
        <dbReference type="SMART" id="SM00382"/>
    </source>
</evidence>
<dbReference type="Gene3D" id="3.40.50.300">
    <property type="entry name" value="P-loop containing nucleotide triphosphate hydrolases"/>
    <property type="match status" value="1"/>
</dbReference>
<proteinExistence type="predicted"/>
<feature type="repeat" description="ANK" evidence="4">
    <location>
        <begin position="216"/>
        <end position="248"/>
    </location>
</feature>
<dbReference type="PANTHER" id="PTHR43157">
    <property type="entry name" value="PHOSPHATIDYLINOSITOL-GLYCAN BIOSYNTHESIS CLASS F PROTEIN-RELATED"/>
    <property type="match status" value="1"/>
</dbReference>
<feature type="domain" description="Clp ATPase C-terminal" evidence="6">
    <location>
        <begin position="523"/>
        <end position="607"/>
    </location>
</feature>
<dbReference type="PROSITE" id="PS50297">
    <property type="entry name" value="ANK_REP_REGION"/>
    <property type="match status" value="2"/>
</dbReference>
<dbReference type="PRINTS" id="PR00300">
    <property type="entry name" value="CLPPROTEASEA"/>
</dbReference>
<dbReference type="GO" id="GO:0016491">
    <property type="term" value="F:oxidoreductase activity"/>
    <property type="evidence" value="ECO:0007669"/>
    <property type="project" value="UniProtKB-KW"/>
</dbReference>
<gene>
    <name evidence="7" type="ORF">D910_03382</name>
</gene>
<dbReference type="SMART" id="SM01086">
    <property type="entry name" value="ClpB_D2-small"/>
    <property type="match status" value="1"/>
</dbReference>
<dbReference type="OrthoDB" id="47330at2759"/>
<dbReference type="InterPro" id="IPR002110">
    <property type="entry name" value="Ankyrin_rpt"/>
</dbReference>
<evidence type="ECO:0000256" key="1">
    <source>
        <dbReference type="ARBA" id="ARBA00022741"/>
    </source>
</evidence>
<dbReference type="SUPFAM" id="SSF52540">
    <property type="entry name" value="P-loop containing nucleoside triphosphate hydrolases"/>
    <property type="match status" value="1"/>
</dbReference>
<feature type="domain" description="AAA+ ATPase" evidence="5">
    <location>
        <begin position="324"/>
        <end position="472"/>
    </location>
</feature>
<dbReference type="InterPro" id="IPR036291">
    <property type="entry name" value="NAD(P)-bd_dom_sf"/>
</dbReference>
<dbReference type="CDD" id="cd19499">
    <property type="entry name" value="RecA-like_ClpB_Hsp104-like"/>
    <property type="match status" value="1"/>
</dbReference>
<dbReference type="InterPro" id="IPR036770">
    <property type="entry name" value="Ankyrin_rpt-contain_sf"/>
</dbReference>
<protein>
    <submittedName>
        <fullName evidence="7">Uncharacterized protein</fullName>
    </submittedName>
</protein>
<keyword evidence="4" id="KW-0040">ANK repeat</keyword>
<evidence type="ECO:0000313" key="8">
    <source>
        <dbReference type="Proteomes" id="UP000030742"/>
    </source>
</evidence>
<name>U4TYR4_DENPD</name>
<accession>U4TYR4</accession>
<organism evidence="7 8">
    <name type="scientific">Dendroctonus ponderosae</name>
    <name type="common">Mountain pine beetle</name>
    <dbReference type="NCBI Taxonomy" id="77166"/>
    <lineage>
        <taxon>Eukaryota</taxon>
        <taxon>Metazoa</taxon>
        <taxon>Ecdysozoa</taxon>
        <taxon>Arthropoda</taxon>
        <taxon>Hexapoda</taxon>
        <taxon>Insecta</taxon>
        <taxon>Pterygota</taxon>
        <taxon>Neoptera</taxon>
        <taxon>Endopterygota</taxon>
        <taxon>Coleoptera</taxon>
        <taxon>Polyphaga</taxon>
        <taxon>Cucujiformia</taxon>
        <taxon>Curculionidae</taxon>
        <taxon>Scolytinae</taxon>
        <taxon>Dendroctonus</taxon>
    </lineage>
</organism>
<dbReference type="InterPro" id="IPR003959">
    <property type="entry name" value="ATPase_AAA_core"/>
</dbReference>
<dbReference type="CDD" id="cd05327">
    <property type="entry name" value="retinol-DH_like_SDR_c_like"/>
    <property type="match status" value="1"/>
</dbReference>
<evidence type="ECO:0000256" key="4">
    <source>
        <dbReference type="PROSITE-ProRule" id="PRU00023"/>
    </source>
</evidence>
<sequence length="1053" mass="117808">MFGNLLGWFGGGGNNQHNRPGGGGPGPIQTLILGYVAQQAIYYYFGDENDESDEDDDCGLGINLASQNTSTLVPIPQCQGWNKHRDKWNYLPAGVIFLPALATVYCDSYDLRGKQEKRLFKAIQYGLTHEVSNLIKNGVDVNARHPLGWTPLMVATINRHYDIVKLLVKNGANPNMGDNYINPHRTSQEKRLHAIEVLMIRDEEFSGELNNKATYIGFTALHYAVLIDNLGIAQLLIENGANPCLETEAGQKPLVYAKDGPMKEFLSQQTEKYAEIEREKELEQRRKFPLEDRLKKHIVGQEAAIATVAATVRRKENGWTDGDHPVVFLFLGSSGIGKTELAKQLAYYIHKDKTESFIRLDMSEFQEKHEVAKLIGAPPGYIGHDDGGQLTKKLKTCPDAVVLFDEVDKAHPDVLTVLLQLFDEGRLTDGQGKTIECKNAIFVMTSNLASQEIAHHALNLRADVEKVKEERLKQSSSEDAHFSEDIVISRKFKDEVVKPILKRHFKRDEFLGRINEIVYFLPFSRRELLQLVQRELECWAQRAKERHKIDIKWDRTVESALADGYDVCYGARSIKYEVERRVVNQLAAAHEKGVIGKGSSINITATWPEKCEYAEIQIQVKKSGFKDFIDIASIDKKPITNTFNYWSKPKEAKSNVCLVGKTAIVTGANTGIGYETAEDLAKRGARVILACRDPARGEDAAKKIIQATDNKNVEFKLLDLSSFKSIRQFASDIIATEERLDILVNNAGLGSTADKTTEDGLLLIMQVNYFGPFLLTNLLLRIGYETAEDLAKRGARVILACRDPTRGQDAAEKIIKATDNKNVEVKLLDLSSFKSIRQFASGIIATEERLDILVNNAGLGSKADKKTEDGLLLVMQANYFGPFLLTNLLLAFIKKTPNARIVNVASAAAKHAAGLDVQNLNTIRHDRAGQGFALYSRSKLCNILFTLELAKRLQGTTVTTYSLHPGVVLTDIMRRVPQTLRFIIEQVINWFCKSRLEGAQTTIYCSVAKEIASLSGRHFHDCHVVDTYKTAQDPDISKQLWKVSEEVVKLNRN</sequence>
<dbReference type="PANTHER" id="PTHR43157:SF31">
    <property type="entry name" value="PHOSPHATIDYLINOSITOL-GLYCAN BIOSYNTHESIS CLASS F PROTEIN"/>
    <property type="match status" value="1"/>
</dbReference>
<dbReference type="Pfam" id="PF12796">
    <property type="entry name" value="Ank_2"/>
    <property type="match status" value="1"/>
</dbReference>
<dbReference type="Gene3D" id="1.25.40.20">
    <property type="entry name" value="Ankyrin repeat-containing domain"/>
    <property type="match status" value="1"/>
</dbReference>
<dbReference type="InterPro" id="IPR027417">
    <property type="entry name" value="P-loop_NTPase"/>
</dbReference>
<evidence type="ECO:0000259" key="6">
    <source>
        <dbReference type="SMART" id="SM01086"/>
    </source>
</evidence>
<keyword evidence="1" id="KW-0547">Nucleotide-binding</keyword>
<dbReference type="Pfam" id="PF10431">
    <property type="entry name" value="ClpB_D2-small"/>
    <property type="match status" value="1"/>
</dbReference>
<dbReference type="Gene3D" id="3.40.50.720">
    <property type="entry name" value="NAD(P)-binding Rossmann-like Domain"/>
    <property type="match status" value="2"/>
</dbReference>
<dbReference type="SUPFAM" id="SSF51735">
    <property type="entry name" value="NAD(P)-binding Rossmann-fold domains"/>
    <property type="match status" value="2"/>
</dbReference>
<dbReference type="Gene3D" id="1.10.8.60">
    <property type="match status" value="1"/>
</dbReference>
<dbReference type="InterPro" id="IPR001270">
    <property type="entry name" value="ClpA/B"/>
</dbReference>
<dbReference type="AlphaFoldDB" id="U4TYR4"/>
<dbReference type="SMART" id="SM00382">
    <property type="entry name" value="AAA"/>
    <property type="match status" value="1"/>
</dbReference>
<evidence type="ECO:0000256" key="3">
    <source>
        <dbReference type="ARBA" id="ARBA00023002"/>
    </source>
</evidence>
<evidence type="ECO:0000256" key="2">
    <source>
        <dbReference type="ARBA" id="ARBA00022840"/>
    </source>
</evidence>
<dbReference type="GO" id="GO:0005524">
    <property type="term" value="F:ATP binding"/>
    <property type="evidence" value="ECO:0007669"/>
    <property type="project" value="UniProtKB-KW"/>
</dbReference>
<dbReference type="InterPro" id="IPR019489">
    <property type="entry name" value="Clp_ATPase_C"/>
</dbReference>
<dbReference type="InterPro" id="IPR003593">
    <property type="entry name" value="AAA+_ATPase"/>
</dbReference>
<dbReference type="SMART" id="SM00248">
    <property type="entry name" value="ANK"/>
    <property type="match status" value="3"/>
</dbReference>
<dbReference type="GO" id="GO:0016887">
    <property type="term" value="F:ATP hydrolysis activity"/>
    <property type="evidence" value="ECO:0007669"/>
    <property type="project" value="InterPro"/>
</dbReference>
<keyword evidence="3" id="KW-0560">Oxidoreductase</keyword>
<feature type="repeat" description="ANK" evidence="4">
    <location>
        <begin position="147"/>
        <end position="179"/>
    </location>
</feature>
<evidence type="ECO:0000313" key="7">
    <source>
        <dbReference type="EMBL" id="ERL85967.1"/>
    </source>
</evidence>
<dbReference type="InterPro" id="IPR002347">
    <property type="entry name" value="SDR_fam"/>
</dbReference>
<dbReference type="Proteomes" id="UP000030742">
    <property type="component" value="Unassembled WGS sequence"/>
</dbReference>